<organism evidence="2 3">
    <name type="scientific">Parvicella tangerina</name>
    <dbReference type="NCBI Taxonomy" id="2829795"/>
    <lineage>
        <taxon>Bacteria</taxon>
        <taxon>Pseudomonadati</taxon>
        <taxon>Bacteroidota</taxon>
        <taxon>Flavobacteriia</taxon>
        <taxon>Flavobacteriales</taxon>
        <taxon>Parvicellaceae</taxon>
        <taxon>Parvicella</taxon>
    </lineage>
</organism>
<evidence type="ECO:0000259" key="1">
    <source>
        <dbReference type="Pfam" id="PF23019"/>
    </source>
</evidence>
<dbReference type="KEGG" id="ptan:CRYO30217_00902"/>
<dbReference type="Proteomes" id="UP000683507">
    <property type="component" value="Chromosome"/>
</dbReference>
<name>A0A916JLI3_9FLAO</name>
<dbReference type="AlphaFoldDB" id="A0A916JLI3"/>
<keyword evidence="3" id="KW-1185">Reference proteome</keyword>
<dbReference type="CDD" id="cd10931">
    <property type="entry name" value="CE4_u7"/>
    <property type="match status" value="1"/>
</dbReference>
<dbReference type="EMBL" id="OU015584">
    <property type="protein sequence ID" value="CAG5079268.1"/>
    <property type="molecule type" value="Genomic_DNA"/>
</dbReference>
<sequence length="433" mass="49716">MLKVFVENKSNRLLYALDLVLNQVGGLKFKVADNTEDLHPDDHVINYSGRNIQGSFQIHPHGLLFEKDVQIGDIPFSYRSDKMLVSVFPTEFDDLGFDVFAASFYIATRYEEYRKFEADEHGRYTSKHSIQSKIGILKRPIINIWVKELKKLLEKKWNITFPESRSFRTINTIDVDVAFAYLAKGAVRGTGGLGKEILKGDFSSAKNRINTMTNKEKDPLDTYDFIKETATNNGVESIFFLLLGDYKKPYDTPNDFTSVVYRELVQRLASFSQIGIHPSYNSYLNEGKLLKEIDRLKALTKLENVIARKHFLRLSIPDSYRLMEKVGITDDYTMGYADQIGFRAGLCTPFKPFDVLQDKVLNIQVHPFAYMDGTLREYLHLSADEAVKEVEFLKREVKNVNGEFIGIWHNTSLTDTGEWEGWREVYEVGLGNS</sequence>
<dbReference type="InterPro" id="IPR054297">
    <property type="entry name" value="DUF7033"/>
</dbReference>
<dbReference type="Pfam" id="PF23019">
    <property type="entry name" value="DUF7033"/>
    <property type="match status" value="1"/>
</dbReference>
<feature type="domain" description="DUF7033" evidence="1">
    <location>
        <begin position="96"/>
        <end position="182"/>
    </location>
</feature>
<reference evidence="2" key="1">
    <citation type="submission" date="2021-04" db="EMBL/GenBank/DDBJ databases">
        <authorList>
            <person name="Rodrigo-Torres L."/>
            <person name="Arahal R. D."/>
            <person name="Lucena T."/>
        </authorList>
    </citation>
    <scope>NUCLEOTIDE SEQUENCE</scope>
    <source>
        <strain evidence="2">AS29M-1</strain>
    </source>
</reference>
<proteinExistence type="predicted"/>
<evidence type="ECO:0000313" key="3">
    <source>
        <dbReference type="Proteomes" id="UP000683507"/>
    </source>
</evidence>
<accession>A0A916JLI3</accession>
<dbReference type="RefSeq" id="WP_258541125.1">
    <property type="nucleotide sequence ID" value="NZ_OU015584.1"/>
</dbReference>
<evidence type="ECO:0000313" key="2">
    <source>
        <dbReference type="EMBL" id="CAG5079268.1"/>
    </source>
</evidence>
<protein>
    <recommendedName>
        <fullName evidence="1">DUF7033 domain-containing protein</fullName>
    </recommendedName>
</protein>
<gene>
    <name evidence="2" type="ORF">CRYO30217_00902</name>
</gene>